<gene>
    <name evidence="2" type="ORF">DSM5745_06962</name>
</gene>
<dbReference type="PANTHER" id="PTHR45036">
    <property type="entry name" value="METHYLTRANSFERASE LIKE 7B"/>
    <property type="match status" value="1"/>
</dbReference>
<keyword evidence="3" id="KW-1185">Reference proteome</keyword>
<dbReference type="STRING" id="1810919.A0A3D8RJZ9"/>
<evidence type="ECO:0000256" key="1">
    <source>
        <dbReference type="SAM" id="MobiDB-lite"/>
    </source>
</evidence>
<dbReference type="Pfam" id="PF13489">
    <property type="entry name" value="Methyltransf_23"/>
    <property type="match status" value="1"/>
</dbReference>
<dbReference type="InterPro" id="IPR029063">
    <property type="entry name" value="SAM-dependent_MTases_sf"/>
</dbReference>
<dbReference type="Gene3D" id="3.40.50.150">
    <property type="entry name" value="Vaccinia Virus protein VP39"/>
    <property type="match status" value="1"/>
</dbReference>
<accession>A0A3D8RJZ9</accession>
<dbReference type="RefSeq" id="XP_026602068.1">
    <property type="nucleotide sequence ID" value="XM_026748978.1"/>
</dbReference>
<evidence type="ECO:0000313" key="3">
    <source>
        <dbReference type="Proteomes" id="UP000256690"/>
    </source>
</evidence>
<dbReference type="GeneID" id="38117332"/>
<proteinExistence type="predicted"/>
<protein>
    <recommendedName>
        <fullName evidence="4">Methyltransferase type 11 domain-containing protein</fullName>
    </recommendedName>
</protein>
<comment type="caution">
    <text evidence="2">The sequence shown here is derived from an EMBL/GenBank/DDBJ whole genome shotgun (WGS) entry which is preliminary data.</text>
</comment>
<feature type="region of interest" description="Disordered" evidence="1">
    <location>
        <begin position="68"/>
        <end position="101"/>
    </location>
</feature>
<organism evidence="2 3">
    <name type="scientific">Aspergillus mulundensis</name>
    <dbReference type="NCBI Taxonomy" id="1810919"/>
    <lineage>
        <taxon>Eukaryota</taxon>
        <taxon>Fungi</taxon>
        <taxon>Dikarya</taxon>
        <taxon>Ascomycota</taxon>
        <taxon>Pezizomycotina</taxon>
        <taxon>Eurotiomycetes</taxon>
        <taxon>Eurotiomycetidae</taxon>
        <taxon>Eurotiales</taxon>
        <taxon>Aspergillaceae</taxon>
        <taxon>Aspergillus</taxon>
        <taxon>Aspergillus subgen. Nidulantes</taxon>
    </lineage>
</organism>
<dbReference type="OrthoDB" id="540004at2759"/>
<dbReference type="SUPFAM" id="SSF53335">
    <property type="entry name" value="S-adenosyl-L-methionine-dependent methyltransferases"/>
    <property type="match status" value="1"/>
</dbReference>
<reference evidence="2 3" key="1">
    <citation type="journal article" date="2018" name="IMA Fungus">
        <title>IMA Genome-F 9: Draft genome sequence of Annulohypoxylon stygium, Aspergillus mulundensis, Berkeleyomyces basicola (syn. Thielaviopsis basicola), Ceratocystis smalleyi, two Cercospora beticola strains, Coleophoma cylindrospora, Fusarium fracticaudum, Phialophora cf. hyalina, and Morchella septimelata.</title>
        <authorList>
            <person name="Wingfield B.D."/>
            <person name="Bills G.F."/>
            <person name="Dong Y."/>
            <person name="Huang W."/>
            <person name="Nel W.J."/>
            <person name="Swalarsk-Parry B.S."/>
            <person name="Vaghefi N."/>
            <person name="Wilken P.M."/>
            <person name="An Z."/>
            <person name="de Beer Z.W."/>
            <person name="De Vos L."/>
            <person name="Chen L."/>
            <person name="Duong T.A."/>
            <person name="Gao Y."/>
            <person name="Hammerbacher A."/>
            <person name="Kikkert J.R."/>
            <person name="Li Y."/>
            <person name="Li H."/>
            <person name="Li K."/>
            <person name="Li Q."/>
            <person name="Liu X."/>
            <person name="Ma X."/>
            <person name="Naidoo K."/>
            <person name="Pethybridge S.J."/>
            <person name="Sun J."/>
            <person name="Steenkamp E.T."/>
            <person name="van der Nest M.A."/>
            <person name="van Wyk S."/>
            <person name="Wingfield M.J."/>
            <person name="Xiong C."/>
            <person name="Yue Q."/>
            <person name="Zhang X."/>
        </authorList>
    </citation>
    <scope>NUCLEOTIDE SEQUENCE [LARGE SCALE GENOMIC DNA]</scope>
    <source>
        <strain evidence="2 3">DSM 5745</strain>
    </source>
</reference>
<sequence length="325" mass="35480">MARDDLTTRQWLDALAEPAQILTWAMSYYIEANIKAILSGRLLAPLLNAHQLRDEAFGKFWVAFSSNREEPPPSEQLSPEESASTGSISAPKAEEEKPQEKAVVSSDLIPPIISQATGVVLDVGPGTGTQMPLLAQIPASNIKAFYGAEPCLGLHAELRRRAAAHGLAETYKVLPCSVEQSSLEPELEKAGLLASPDVNGAVGKREDGVFDSIITIRVLCSVPDPQKTIAYLYSLLKPGGKLLLVEHVVNPWTTRKGSLVARVLQGVYHLFGWRWVMGDCCLNRDTEGMVRAVAEVDGGWESVEVDRWFEKTPMVYVAGVFVKRG</sequence>
<dbReference type="EMBL" id="PVWQ01000008">
    <property type="protein sequence ID" value="RDW74300.1"/>
    <property type="molecule type" value="Genomic_DNA"/>
</dbReference>
<evidence type="ECO:0008006" key="4">
    <source>
        <dbReference type="Google" id="ProtNLM"/>
    </source>
</evidence>
<dbReference type="InterPro" id="IPR052356">
    <property type="entry name" value="Thiol_S-MT"/>
</dbReference>
<dbReference type="Proteomes" id="UP000256690">
    <property type="component" value="Unassembled WGS sequence"/>
</dbReference>
<feature type="compositionally biased region" description="Low complexity" evidence="1">
    <location>
        <begin position="75"/>
        <end position="84"/>
    </location>
</feature>
<dbReference type="AlphaFoldDB" id="A0A3D8RJZ9"/>
<dbReference type="PANTHER" id="PTHR45036:SF1">
    <property type="entry name" value="METHYLTRANSFERASE LIKE 7A"/>
    <property type="match status" value="1"/>
</dbReference>
<name>A0A3D8RJZ9_9EURO</name>
<evidence type="ECO:0000313" key="2">
    <source>
        <dbReference type="EMBL" id="RDW74300.1"/>
    </source>
</evidence>